<dbReference type="InterPro" id="IPR001647">
    <property type="entry name" value="HTH_TetR"/>
</dbReference>
<accession>A0A1E3U5X6</accession>
<dbReference type="Gene3D" id="1.10.357.10">
    <property type="entry name" value="Tetracycline Repressor, domain 2"/>
    <property type="match status" value="1"/>
</dbReference>
<evidence type="ECO:0000313" key="6">
    <source>
        <dbReference type="EMBL" id="ODR52692.1"/>
    </source>
</evidence>
<organism evidence="5 8">
    <name type="scientific">Eisenbergiella tayi</name>
    <dbReference type="NCBI Taxonomy" id="1432052"/>
    <lineage>
        <taxon>Bacteria</taxon>
        <taxon>Bacillati</taxon>
        <taxon>Bacillota</taxon>
        <taxon>Clostridia</taxon>
        <taxon>Lachnospirales</taxon>
        <taxon>Lachnospiraceae</taxon>
        <taxon>Eisenbergiella</taxon>
    </lineage>
</organism>
<dbReference type="InterPro" id="IPR050624">
    <property type="entry name" value="HTH-type_Tx_Regulator"/>
</dbReference>
<dbReference type="EMBL" id="MEHA01000050">
    <property type="protein sequence ID" value="ODR37066.1"/>
    <property type="molecule type" value="Genomic_DNA"/>
</dbReference>
<dbReference type="PANTHER" id="PTHR43479:SF11">
    <property type="entry name" value="ACREF_ENVCD OPERON REPRESSOR-RELATED"/>
    <property type="match status" value="1"/>
</dbReference>
<comment type="caution">
    <text evidence="5">The sequence shown here is derived from an EMBL/GenBank/DDBJ whole genome shotgun (WGS) entry which is preliminary data.</text>
</comment>
<proteinExistence type="predicted"/>
<evidence type="ECO:0000313" key="5">
    <source>
        <dbReference type="EMBL" id="ODR37066.1"/>
    </source>
</evidence>
<evidence type="ECO:0000313" key="8">
    <source>
        <dbReference type="Proteomes" id="UP000094271"/>
    </source>
</evidence>
<evidence type="ECO:0000256" key="1">
    <source>
        <dbReference type="ARBA" id="ARBA00023125"/>
    </source>
</evidence>
<dbReference type="RefSeq" id="WP_069155124.1">
    <property type="nucleotide sequence ID" value="NZ_DAWDRA010000063.1"/>
</dbReference>
<dbReference type="InterPro" id="IPR009057">
    <property type="entry name" value="Homeodomain-like_sf"/>
</dbReference>
<evidence type="ECO:0000259" key="3">
    <source>
        <dbReference type="PROSITE" id="PS50977"/>
    </source>
</evidence>
<evidence type="ECO:0000313" key="7">
    <source>
        <dbReference type="Proteomes" id="UP000094067"/>
    </source>
</evidence>
<dbReference type="PANTHER" id="PTHR43479">
    <property type="entry name" value="ACREF/ENVCD OPERON REPRESSOR-RELATED"/>
    <property type="match status" value="1"/>
</dbReference>
<keyword evidence="9" id="KW-1185">Reference proteome</keyword>
<dbReference type="Proteomes" id="UP000094067">
    <property type="component" value="Unassembled WGS sequence"/>
</dbReference>
<dbReference type="EMBL" id="MEHD01000029">
    <property type="protein sequence ID" value="ODR52692.1"/>
    <property type="molecule type" value="Genomic_DNA"/>
</dbReference>
<gene>
    <name evidence="5" type="ORF">BEI59_35225</name>
    <name evidence="4" type="ORF">BEI61_05825</name>
    <name evidence="6" type="ORF">BEI63_19955</name>
</gene>
<sequence>MKEKRNPLAEQSRKWLTEALLTLMKEKDYSEITVTEIAERALLSRRTFYRAFSAKEDVLKEYFHNMCKEYVGSFERGRDYSIGEIAEIFFGFWEERIDFLILLQKNHLFYYLLEEFNKVLPSLHNYVRSDQEEYGSPMELKIALLASAGALWNILAEWINMENRPGPKEMSFILIKGIERNT</sequence>
<dbReference type="Pfam" id="PF00440">
    <property type="entry name" value="TetR_N"/>
    <property type="match status" value="1"/>
</dbReference>
<reference evidence="5 8" key="3">
    <citation type="submission" date="2016-08" db="EMBL/GenBank/DDBJ databases">
        <authorList>
            <person name="Seilhamer J.J."/>
        </authorList>
    </citation>
    <scope>NUCLEOTIDE SEQUENCE [LARGE SCALE GENOMIC DNA]</scope>
    <source>
        <strain evidence="5 8">NML150140-1</strain>
    </source>
</reference>
<protein>
    <submittedName>
        <fullName evidence="5">AcrR family transcriptional regulator</fullName>
    </submittedName>
    <submittedName>
        <fullName evidence="4">Bacterial regulatory protein, tetR family</fullName>
    </submittedName>
</protein>
<feature type="domain" description="HTH tetR-type" evidence="3">
    <location>
        <begin position="10"/>
        <end position="70"/>
    </location>
</feature>
<dbReference type="SUPFAM" id="SSF46689">
    <property type="entry name" value="Homeodomain-like"/>
    <property type="match status" value="1"/>
</dbReference>
<evidence type="ECO:0000313" key="9">
    <source>
        <dbReference type="Proteomes" id="UP000094869"/>
    </source>
</evidence>
<keyword evidence="1 2" id="KW-0238">DNA-binding</keyword>
<feature type="DNA-binding region" description="H-T-H motif" evidence="2">
    <location>
        <begin position="33"/>
        <end position="52"/>
    </location>
</feature>
<evidence type="ECO:0000313" key="4">
    <source>
        <dbReference type="EMBL" id="ODM01832.1"/>
    </source>
</evidence>
<dbReference type="GO" id="GO:0003677">
    <property type="term" value="F:DNA binding"/>
    <property type="evidence" value="ECO:0007669"/>
    <property type="project" value="UniProtKB-UniRule"/>
</dbReference>
<dbReference type="PROSITE" id="PS50977">
    <property type="entry name" value="HTH_TETR_2"/>
    <property type="match status" value="1"/>
</dbReference>
<reference evidence="4 7" key="1">
    <citation type="submission" date="2016-07" db="EMBL/GenBank/DDBJ databases">
        <title>Characterization of isolates of Eisenbergiella tayi derived from blood cultures, using whole genome sequencing.</title>
        <authorList>
            <person name="Burdz T."/>
            <person name="Wiebe D."/>
            <person name="Huynh C."/>
            <person name="Bernard K."/>
        </authorList>
    </citation>
    <scope>NUCLEOTIDE SEQUENCE [LARGE SCALE GENOMIC DNA]</scope>
    <source>
        <strain evidence="4 7">NML 110608</strain>
    </source>
</reference>
<dbReference type="EMBL" id="MCGH01000005">
    <property type="protein sequence ID" value="ODM01832.1"/>
    <property type="molecule type" value="Genomic_DNA"/>
</dbReference>
<dbReference type="Proteomes" id="UP000094271">
    <property type="component" value="Unassembled WGS sequence"/>
</dbReference>
<dbReference type="OrthoDB" id="9810250at2"/>
<reference evidence="6 9" key="2">
    <citation type="submission" date="2016-08" db="EMBL/GenBank/DDBJ databases">
        <title>Characterization of Isolates of Eisenbergiella tayi Derived from Blood Cultures, Using Whole Genome Sequencing.</title>
        <authorList>
            <person name="Bernier A.-M."/>
            <person name="Burdz T."/>
            <person name="Wiebe D."/>
            <person name="Bernard K."/>
        </authorList>
    </citation>
    <scope>NUCLEOTIDE SEQUENCE [LARGE SCALE GENOMIC DNA]</scope>
    <source>
        <strain evidence="6 9">NML120146</strain>
    </source>
</reference>
<dbReference type="Proteomes" id="UP000094869">
    <property type="component" value="Unassembled WGS sequence"/>
</dbReference>
<name>A0A1E3U5X6_9FIRM</name>
<evidence type="ECO:0000256" key="2">
    <source>
        <dbReference type="PROSITE-ProRule" id="PRU00335"/>
    </source>
</evidence>
<dbReference type="AlphaFoldDB" id="A0A1E3U5X6"/>